<evidence type="ECO:0000256" key="1">
    <source>
        <dbReference type="SAM" id="Coils"/>
    </source>
</evidence>
<sequence length="718" mass="82022">MSKFPKAKRFPTETESQVPGPGTYNPTLHDPLNDPWRKGPLEIFKAPRYQEHDPGPDTFGLYNPNLSPNNVCSSRTRPRAISTLATPSKHHKELLRLETKLFERESSITNLTETLQKSEQTLKEIRKSFQKSQAENDHLHKEVDRLKKQIQGVAGLHTKLIELQTEHEKSKTRRENEISNLKKELRAAEDRASEYLDQKSQIQHSFESLQKSTQATYHTLHSHSHQALQQLNQYSQELSTKLINCTRELRLTNNLSQLKDIYSQKFLAGRASQVNEMILLLEESNLREESLDDMIDDLVDTNDILLEQFLQDQNLSFTEHERHSNEVIGFQNDLGFLQKQLEDLTRQTDIKLELCRQEIVQGRTELEGAWLLNSSLENALTTSSTAYADLSSQCRLKCNEVEKALEDLTTRDATIAQLTDSNQGLQAEIITLKNDIEDIKQNHASDRETWQSKQTELKSSLKKTEQQLNEEKEKRSKVNTELIMTRQAEAALYGQAEHAQNLQLQLEEIQGETEKLRKINDLLMRQANLNAEEAEKIAKLNIELVSQHNPAQRVKVLDRMRRELREEKENTAKLQNELWSAQSEIKVLQNELSAYQSISHPTSIAVPNSKTIPGMSRVARVPLKEAAIGSLTNTQIIKGNSPQTSPQPPTVNDESVVTNKKADFQKPPITKPHISKIPRHGQLNRKVDVVPTMLHENDTDMSIGAIKMQGKMTLEELM</sequence>
<evidence type="ECO:0000313" key="4">
    <source>
        <dbReference type="Proteomes" id="UP000765509"/>
    </source>
</evidence>
<accession>A0A9Q3CDR6</accession>
<keyword evidence="4" id="KW-1185">Reference proteome</keyword>
<protein>
    <submittedName>
        <fullName evidence="3">Uncharacterized protein</fullName>
    </submittedName>
</protein>
<keyword evidence="1" id="KW-0175">Coiled coil</keyword>
<gene>
    <name evidence="3" type="ORF">O181_022866</name>
</gene>
<reference evidence="3" key="1">
    <citation type="submission" date="2021-03" db="EMBL/GenBank/DDBJ databases">
        <title>Draft genome sequence of rust myrtle Austropuccinia psidii MF-1, a brazilian biotype.</title>
        <authorList>
            <person name="Quecine M.C."/>
            <person name="Pachon D.M.R."/>
            <person name="Bonatelli M.L."/>
            <person name="Correr F.H."/>
            <person name="Franceschini L.M."/>
            <person name="Leite T.F."/>
            <person name="Margarido G.R.A."/>
            <person name="Almeida C.A."/>
            <person name="Ferrarezi J.A."/>
            <person name="Labate C.A."/>
        </authorList>
    </citation>
    <scope>NUCLEOTIDE SEQUENCE</scope>
    <source>
        <strain evidence="3">MF-1</strain>
    </source>
</reference>
<comment type="caution">
    <text evidence="3">The sequence shown here is derived from an EMBL/GenBank/DDBJ whole genome shotgun (WGS) entry which is preliminary data.</text>
</comment>
<feature type="coiled-coil region" evidence="1">
    <location>
        <begin position="554"/>
        <end position="591"/>
    </location>
</feature>
<feature type="coiled-coil region" evidence="1">
    <location>
        <begin position="108"/>
        <end position="198"/>
    </location>
</feature>
<feature type="region of interest" description="Disordered" evidence="2">
    <location>
        <begin position="443"/>
        <end position="474"/>
    </location>
</feature>
<dbReference type="EMBL" id="AVOT02007094">
    <property type="protein sequence ID" value="MBW0483151.1"/>
    <property type="molecule type" value="Genomic_DNA"/>
</dbReference>
<dbReference type="Proteomes" id="UP000765509">
    <property type="component" value="Unassembled WGS sequence"/>
</dbReference>
<name>A0A9Q3CDR6_9BASI</name>
<organism evidence="3 4">
    <name type="scientific">Austropuccinia psidii MF-1</name>
    <dbReference type="NCBI Taxonomy" id="1389203"/>
    <lineage>
        <taxon>Eukaryota</taxon>
        <taxon>Fungi</taxon>
        <taxon>Dikarya</taxon>
        <taxon>Basidiomycota</taxon>
        <taxon>Pucciniomycotina</taxon>
        <taxon>Pucciniomycetes</taxon>
        <taxon>Pucciniales</taxon>
        <taxon>Sphaerophragmiaceae</taxon>
        <taxon>Austropuccinia</taxon>
    </lineage>
</organism>
<dbReference type="SUPFAM" id="SSF90257">
    <property type="entry name" value="Myosin rod fragments"/>
    <property type="match status" value="1"/>
</dbReference>
<feature type="compositionally biased region" description="Basic and acidic residues" evidence="2">
    <location>
        <begin position="462"/>
        <end position="474"/>
    </location>
</feature>
<feature type="region of interest" description="Disordered" evidence="2">
    <location>
        <begin position="1"/>
        <end position="39"/>
    </location>
</feature>
<evidence type="ECO:0000313" key="3">
    <source>
        <dbReference type="EMBL" id="MBW0483151.1"/>
    </source>
</evidence>
<proteinExistence type="predicted"/>
<dbReference type="AlphaFoldDB" id="A0A9Q3CDR6"/>
<dbReference type="OrthoDB" id="419631at2759"/>
<feature type="region of interest" description="Disordered" evidence="2">
    <location>
        <begin position="637"/>
        <end position="656"/>
    </location>
</feature>
<evidence type="ECO:0000256" key="2">
    <source>
        <dbReference type="SAM" id="MobiDB-lite"/>
    </source>
</evidence>